<evidence type="ECO:0000256" key="1">
    <source>
        <dbReference type="ARBA" id="ARBA00004123"/>
    </source>
</evidence>
<dbReference type="SUPFAM" id="SSF47459">
    <property type="entry name" value="HLH, helix-loop-helix DNA-binding domain"/>
    <property type="match status" value="1"/>
</dbReference>
<evidence type="ECO:0000259" key="6">
    <source>
        <dbReference type="PROSITE" id="PS50888"/>
    </source>
</evidence>
<feature type="compositionally biased region" description="Polar residues" evidence="5">
    <location>
        <begin position="432"/>
        <end position="443"/>
    </location>
</feature>
<dbReference type="InterPro" id="IPR003650">
    <property type="entry name" value="Orange_dom"/>
</dbReference>
<gene>
    <name evidence="8" type="ORF">V1264_020048</name>
</gene>
<protein>
    <submittedName>
        <fullName evidence="8">Uncharacterized protein</fullName>
    </submittedName>
</protein>
<sequence>MDADDSFIAQDSAGTPLNDDIANSLLNFTTTADELELQSAKRQKTSRDPMSHRIIEKRRRDRMNNCLADLSRLIPTSYLKQGQGRIEKTEIIEMAIKHIKTLQAQVDGSQCQNYETTKTSHDGGSSMNNSKLGEGACCRERFFQGFRECQDETLRYFVEGEGMVASDPFCVRVMEHLTAVSPLFVQPYAQADEKPEAQTDLEVQQMAGSSSFRSSSPMTGLSSQDSILPLPPITGGLMVPASPIRDKHLRNLLTRHALQQLEAEREAAAPQNKAASCSASETSLISLPLATTASVLLTSPLPGGTANSVSVDSALSCGLKNSDGSVNEGVSSGYVSDMSAMDHLSNGTGPGDMMLSTKDSSVVNIYKFKHNITKRFSQEGKVISQRYDGGSSSTSSREADEDRHHHGTVKYRSMKNKCRHASSSDSGPYPTSELSGATSTSSHDSAEGSHDRNKCRKLSSRSQGSGDRGVKMECCPRSSVPLPGFMLHPSGTHYLPMSVCHNVVPDMFDTGLEAGVGPPVFHPISIPVHFRGPVISVPGSSVSTVSASCRAEKNIDCVSYKDSKVGKKGLQ</sequence>
<comment type="subcellular location">
    <subcellularLocation>
        <location evidence="1">Nucleus</location>
    </subcellularLocation>
</comment>
<evidence type="ECO:0000313" key="8">
    <source>
        <dbReference type="EMBL" id="KAK7101711.1"/>
    </source>
</evidence>
<feature type="region of interest" description="Disordered" evidence="5">
    <location>
        <begin position="383"/>
        <end position="472"/>
    </location>
</feature>
<evidence type="ECO:0000256" key="3">
    <source>
        <dbReference type="ARBA" id="ARBA00023163"/>
    </source>
</evidence>
<evidence type="ECO:0000313" key="9">
    <source>
        <dbReference type="Proteomes" id="UP001374579"/>
    </source>
</evidence>
<dbReference type="Gene3D" id="6.10.250.980">
    <property type="match status" value="1"/>
</dbReference>
<dbReference type="Gene3D" id="4.10.280.10">
    <property type="entry name" value="Helix-loop-helix DNA-binding domain"/>
    <property type="match status" value="1"/>
</dbReference>
<evidence type="ECO:0000256" key="5">
    <source>
        <dbReference type="SAM" id="MobiDB-lite"/>
    </source>
</evidence>
<feature type="region of interest" description="Disordered" evidence="5">
    <location>
        <begin position="203"/>
        <end position="226"/>
    </location>
</feature>
<reference evidence="8 9" key="1">
    <citation type="submission" date="2024-02" db="EMBL/GenBank/DDBJ databases">
        <title>Chromosome-scale genome assembly of the rough periwinkle Littorina saxatilis.</title>
        <authorList>
            <person name="De Jode A."/>
            <person name="Faria R."/>
            <person name="Formenti G."/>
            <person name="Sims Y."/>
            <person name="Smith T.P."/>
            <person name="Tracey A."/>
            <person name="Wood J.M.D."/>
            <person name="Zagrodzka Z.B."/>
            <person name="Johannesson K."/>
            <person name="Butlin R.K."/>
            <person name="Leder E.H."/>
        </authorList>
    </citation>
    <scope>NUCLEOTIDE SEQUENCE [LARGE SCALE GENOMIC DNA]</scope>
    <source>
        <strain evidence="8">Snail1</strain>
        <tissue evidence="8">Muscle</tissue>
    </source>
</reference>
<keyword evidence="4" id="KW-0539">Nucleus</keyword>
<dbReference type="CDD" id="cd11440">
    <property type="entry name" value="bHLH-O_Cwo_like"/>
    <property type="match status" value="1"/>
</dbReference>
<dbReference type="SUPFAM" id="SSF158457">
    <property type="entry name" value="Orange domain-like"/>
    <property type="match status" value="1"/>
</dbReference>
<keyword evidence="3" id="KW-0804">Transcription</keyword>
<dbReference type="Pfam" id="PF00010">
    <property type="entry name" value="HLH"/>
    <property type="match status" value="1"/>
</dbReference>
<feature type="compositionally biased region" description="Polar residues" evidence="5">
    <location>
        <begin position="206"/>
        <end position="226"/>
    </location>
</feature>
<evidence type="ECO:0000259" key="7">
    <source>
        <dbReference type="PROSITE" id="PS51054"/>
    </source>
</evidence>
<dbReference type="PROSITE" id="PS51054">
    <property type="entry name" value="ORANGE"/>
    <property type="match status" value="1"/>
</dbReference>
<evidence type="ECO:0000256" key="2">
    <source>
        <dbReference type="ARBA" id="ARBA00023015"/>
    </source>
</evidence>
<organism evidence="8 9">
    <name type="scientific">Littorina saxatilis</name>
    <dbReference type="NCBI Taxonomy" id="31220"/>
    <lineage>
        <taxon>Eukaryota</taxon>
        <taxon>Metazoa</taxon>
        <taxon>Spiralia</taxon>
        <taxon>Lophotrochozoa</taxon>
        <taxon>Mollusca</taxon>
        <taxon>Gastropoda</taxon>
        <taxon>Caenogastropoda</taxon>
        <taxon>Littorinimorpha</taxon>
        <taxon>Littorinoidea</taxon>
        <taxon>Littorinidae</taxon>
        <taxon>Littorina</taxon>
    </lineage>
</organism>
<dbReference type="GO" id="GO:0003677">
    <property type="term" value="F:DNA binding"/>
    <property type="evidence" value="ECO:0007669"/>
    <property type="project" value="InterPro"/>
</dbReference>
<keyword evidence="2" id="KW-0805">Transcription regulation</keyword>
<feature type="domain" description="BHLH" evidence="6">
    <location>
        <begin position="47"/>
        <end position="102"/>
    </location>
</feature>
<dbReference type="InterPro" id="IPR050370">
    <property type="entry name" value="HES_HEY"/>
</dbReference>
<comment type="caution">
    <text evidence="8">The sequence shown here is derived from an EMBL/GenBank/DDBJ whole genome shotgun (WGS) entry which is preliminary data.</text>
</comment>
<dbReference type="GO" id="GO:0046983">
    <property type="term" value="F:protein dimerization activity"/>
    <property type="evidence" value="ECO:0007669"/>
    <property type="project" value="InterPro"/>
</dbReference>
<dbReference type="AlphaFoldDB" id="A0AAN9B990"/>
<feature type="compositionally biased region" description="Basic residues" evidence="5">
    <location>
        <begin position="405"/>
        <end position="420"/>
    </location>
</feature>
<dbReference type="FunFam" id="4.10.280.10:FF:000079">
    <property type="entry name" value="CLUMA_CG001539, isoform A"/>
    <property type="match status" value="1"/>
</dbReference>
<dbReference type="GO" id="GO:0006355">
    <property type="term" value="P:regulation of DNA-templated transcription"/>
    <property type="evidence" value="ECO:0007669"/>
    <property type="project" value="InterPro"/>
</dbReference>
<proteinExistence type="predicted"/>
<evidence type="ECO:0000256" key="4">
    <source>
        <dbReference type="ARBA" id="ARBA00023242"/>
    </source>
</evidence>
<dbReference type="InterPro" id="IPR036638">
    <property type="entry name" value="HLH_DNA-bd_sf"/>
</dbReference>
<dbReference type="SMART" id="SM00353">
    <property type="entry name" value="HLH"/>
    <property type="match status" value="1"/>
</dbReference>
<dbReference type="PANTHER" id="PTHR10985">
    <property type="entry name" value="BASIC HELIX-LOOP-HELIX TRANSCRIPTION FACTOR, HES-RELATED"/>
    <property type="match status" value="1"/>
</dbReference>
<name>A0AAN9B990_9CAEN</name>
<keyword evidence="9" id="KW-1185">Reference proteome</keyword>
<dbReference type="GO" id="GO:0005634">
    <property type="term" value="C:nucleus"/>
    <property type="evidence" value="ECO:0007669"/>
    <property type="project" value="UniProtKB-SubCell"/>
</dbReference>
<feature type="domain" description="Orange" evidence="7">
    <location>
        <begin position="142"/>
        <end position="177"/>
    </location>
</feature>
<dbReference type="PROSITE" id="PS50888">
    <property type="entry name" value="BHLH"/>
    <property type="match status" value="1"/>
</dbReference>
<dbReference type="EMBL" id="JBAMIC010000010">
    <property type="protein sequence ID" value="KAK7101711.1"/>
    <property type="molecule type" value="Genomic_DNA"/>
</dbReference>
<accession>A0AAN9B990</accession>
<dbReference type="InterPro" id="IPR011598">
    <property type="entry name" value="bHLH_dom"/>
</dbReference>
<dbReference type="Proteomes" id="UP001374579">
    <property type="component" value="Unassembled WGS sequence"/>
</dbReference>